<sequence length="193" mass="22358">MKKIFLLSSGVLLFILSANVCLAAGVIEMQKMNLQKAQQKSQAQQRNAKQQSLQEELQQKNQNRLSAYQSQYEEKVVDFSQVFEELKINSEVWAQLIDNDPKVMILDKYKQWYSDQGIQIRKESLHYAGIIDSMARTDENLLKTPFKNVLRFVAIMEYDYDNGQDKDALAQKVLGAGQYQANKRRLSAEEQKR</sequence>
<dbReference type="AlphaFoldDB" id="A0A3B0UJ38"/>
<evidence type="ECO:0000313" key="2">
    <source>
        <dbReference type="EMBL" id="VAW19566.1"/>
    </source>
</evidence>
<accession>A0A3B0UJ38</accession>
<protein>
    <submittedName>
        <fullName evidence="2">Uncharacterized protein</fullName>
    </submittedName>
</protein>
<gene>
    <name evidence="2" type="ORF">MNBD_BACTEROID05-482</name>
</gene>
<evidence type="ECO:0000256" key="1">
    <source>
        <dbReference type="SAM" id="Coils"/>
    </source>
</evidence>
<reference evidence="2" key="1">
    <citation type="submission" date="2018-06" db="EMBL/GenBank/DDBJ databases">
        <authorList>
            <person name="Zhirakovskaya E."/>
        </authorList>
    </citation>
    <scope>NUCLEOTIDE SEQUENCE</scope>
</reference>
<dbReference type="EMBL" id="UOEN01000482">
    <property type="protein sequence ID" value="VAW19566.1"/>
    <property type="molecule type" value="Genomic_DNA"/>
</dbReference>
<proteinExistence type="predicted"/>
<name>A0A3B0UJ38_9ZZZZ</name>
<keyword evidence="1" id="KW-0175">Coiled coil</keyword>
<organism evidence="2">
    <name type="scientific">hydrothermal vent metagenome</name>
    <dbReference type="NCBI Taxonomy" id="652676"/>
    <lineage>
        <taxon>unclassified sequences</taxon>
        <taxon>metagenomes</taxon>
        <taxon>ecological metagenomes</taxon>
    </lineage>
</organism>
<feature type="coiled-coil region" evidence="1">
    <location>
        <begin position="27"/>
        <end position="63"/>
    </location>
</feature>